<evidence type="ECO:0000256" key="4">
    <source>
        <dbReference type="RuleBase" id="RU000363"/>
    </source>
</evidence>
<dbReference type="Proteomes" id="UP000011863">
    <property type="component" value="Chromosome"/>
</dbReference>
<evidence type="ECO:0000256" key="2">
    <source>
        <dbReference type="ARBA" id="ARBA00022857"/>
    </source>
</evidence>
<protein>
    <submittedName>
        <fullName evidence="5">Putative oxidoreductase</fullName>
    </submittedName>
</protein>
<proteinExistence type="inferred from homology"/>
<keyword evidence="2" id="KW-0521">NADP</keyword>
<keyword evidence="3" id="KW-0560">Oxidoreductase</keyword>
<sequence length="275" mass="30005">MSGRATARTIITTGANSGIGLATVIEAAHRGHRSIGTVRSDEKAEAVHAAADEAGVTVETALLDVTDEAAGVAVVDEYRPDALVNNAGFAITGAIEDVSDDEARFAFETMVLAPMRLARLAVPHMRDREWGRIVNVSSIYGRTTTPLTGWYRGCKHALEGLSDALRMEVARDGIKVVLVEPGGVKTAIWEETEREVERRSGSRFDENYRRSLASTRLWQPIMIESKQCADVIVDTIEGNPRARYRVGLDAQALGLTENLVPTFVRDRIARITFGL</sequence>
<accession>A0A6C7EHX6</accession>
<dbReference type="PRINTS" id="PR00080">
    <property type="entry name" value="SDRFAMILY"/>
</dbReference>
<gene>
    <name evidence="5" type="ORF">YM304_42510</name>
</gene>
<dbReference type="PANTHER" id="PTHR43391">
    <property type="entry name" value="RETINOL DEHYDROGENASE-RELATED"/>
    <property type="match status" value="1"/>
</dbReference>
<name>A0A6C7EHX6_ILUCY</name>
<dbReference type="KEGG" id="aym:YM304_42510"/>
<dbReference type="SUPFAM" id="SSF51735">
    <property type="entry name" value="NAD(P)-binding Rossmann-fold domains"/>
    <property type="match status" value="1"/>
</dbReference>
<evidence type="ECO:0000256" key="3">
    <source>
        <dbReference type="ARBA" id="ARBA00023002"/>
    </source>
</evidence>
<dbReference type="AlphaFoldDB" id="A0A6C7EHX6"/>
<keyword evidence="6" id="KW-1185">Reference proteome</keyword>
<evidence type="ECO:0000313" key="6">
    <source>
        <dbReference type="Proteomes" id="UP000011863"/>
    </source>
</evidence>
<organism evidence="5 6">
    <name type="scientific">Ilumatobacter coccineus (strain NBRC 103263 / KCTC 29153 / YM16-304)</name>
    <dbReference type="NCBI Taxonomy" id="1313172"/>
    <lineage>
        <taxon>Bacteria</taxon>
        <taxon>Bacillati</taxon>
        <taxon>Actinomycetota</taxon>
        <taxon>Acidimicrobiia</taxon>
        <taxon>Acidimicrobiales</taxon>
        <taxon>Ilumatobacteraceae</taxon>
        <taxon>Ilumatobacter</taxon>
    </lineage>
</organism>
<evidence type="ECO:0000313" key="5">
    <source>
        <dbReference type="EMBL" id="BAN04565.1"/>
    </source>
</evidence>
<dbReference type="RefSeq" id="WP_015443812.1">
    <property type="nucleotide sequence ID" value="NC_020520.1"/>
</dbReference>
<dbReference type="OrthoDB" id="9792003at2"/>
<dbReference type="PRINTS" id="PR00081">
    <property type="entry name" value="GDHRDH"/>
</dbReference>
<dbReference type="GO" id="GO:0016491">
    <property type="term" value="F:oxidoreductase activity"/>
    <property type="evidence" value="ECO:0007669"/>
    <property type="project" value="UniProtKB-KW"/>
</dbReference>
<dbReference type="Gene3D" id="3.40.50.720">
    <property type="entry name" value="NAD(P)-binding Rossmann-like Domain"/>
    <property type="match status" value="1"/>
</dbReference>
<dbReference type="Pfam" id="PF00106">
    <property type="entry name" value="adh_short"/>
    <property type="match status" value="1"/>
</dbReference>
<dbReference type="EMBL" id="AP012057">
    <property type="protein sequence ID" value="BAN04565.1"/>
    <property type="molecule type" value="Genomic_DNA"/>
</dbReference>
<dbReference type="InterPro" id="IPR002347">
    <property type="entry name" value="SDR_fam"/>
</dbReference>
<reference evidence="5 6" key="1">
    <citation type="journal article" date="2013" name="Int. J. Syst. Evol. Microbiol.">
        <title>Ilumatobacter nonamiense sp. nov. and Ilumatobacter coccineum sp. nov., isolated from seashore sand.</title>
        <authorList>
            <person name="Matsumoto A."/>
            <person name="Kasai H."/>
            <person name="Matsuo Y."/>
            <person name="Shizuri Y."/>
            <person name="Ichikawa N."/>
            <person name="Fujita N."/>
            <person name="Omura S."/>
            <person name="Takahashi Y."/>
        </authorList>
    </citation>
    <scope>NUCLEOTIDE SEQUENCE [LARGE SCALE GENOMIC DNA]</scope>
    <source>
        <strain evidence="6">NBRC 103263 / KCTC 29153 / YM16-304</strain>
    </source>
</reference>
<comment type="similarity">
    <text evidence="1 4">Belongs to the short-chain dehydrogenases/reductases (SDR) family.</text>
</comment>
<dbReference type="InterPro" id="IPR036291">
    <property type="entry name" value="NAD(P)-bd_dom_sf"/>
</dbReference>
<dbReference type="PANTHER" id="PTHR43391:SF14">
    <property type="entry name" value="DEHYDROGENASE_REDUCTASE SDR FAMILY PROTEIN 7-LIKE"/>
    <property type="match status" value="1"/>
</dbReference>
<evidence type="ECO:0000256" key="1">
    <source>
        <dbReference type="ARBA" id="ARBA00006484"/>
    </source>
</evidence>